<reference evidence="8 9" key="1">
    <citation type="submission" date="2018-10" db="EMBL/GenBank/DDBJ databases">
        <authorList>
            <person name="Zhang X."/>
        </authorList>
    </citation>
    <scope>NUCLEOTIDE SEQUENCE [LARGE SCALE GENOMIC DNA]</scope>
    <source>
        <strain evidence="8 9">SK-G1</strain>
    </source>
</reference>
<dbReference type="Pfam" id="PF00037">
    <property type="entry name" value="Fer4"/>
    <property type="match status" value="1"/>
</dbReference>
<evidence type="ECO:0000256" key="2">
    <source>
        <dbReference type="ARBA" id="ARBA00022485"/>
    </source>
</evidence>
<feature type="domain" description="4Fe-4S ferredoxin-type" evidence="7">
    <location>
        <begin position="111"/>
        <end position="135"/>
    </location>
</feature>
<keyword evidence="3" id="KW-0479">Metal-binding</keyword>
<dbReference type="KEGG" id="bacg:D2962_04485"/>
<dbReference type="AlphaFoldDB" id="A0A3G2R4B5"/>
<dbReference type="CDD" id="cd10550">
    <property type="entry name" value="DMSOR_beta_like"/>
    <property type="match status" value="1"/>
</dbReference>
<feature type="domain" description="4Fe-4S ferredoxin-type" evidence="7">
    <location>
        <begin position="76"/>
        <end position="105"/>
    </location>
</feature>
<dbReference type="InterPro" id="IPR050294">
    <property type="entry name" value="RnfB_subfamily"/>
</dbReference>
<dbReference type="GO" id="GO:0051539">
    <property type="term" value="F:4 iron, 4 sulfur cluster binding"/>
    <property type="evidence" value="ECO:0007669"/>
    <property type="project" value="UniProtKB-KW"/>
</dbReference>
<evidence type="ECO:0000259" key="7">
    <source>
        <dbReference type="PROSITE" id="PS51379"/>
    </source>
</evidence>
<keyword evidence="5" id="KW-0408">Iron</keyword>
<feature type="domain" description="4Fe-4S ferredoxin-type" evidence="7">
    <location>
        <begin position="3"/>
        <end position="33"/>
    </location>
</feature>
<dbReference type="Proteomes" id="UP000280960">
    <property type="component" value="Chromosome"/>
</dbReference>
<feature type="domain" description="4Fe-4S ferredoxin-type" evidence="7">
    <location>
        <begin position="43"/>
        <end position="75"/>
    </location>
</feature>
<protein>
    <submittedName>
        <fullName evidence="8">4Fe-4S dicluster domain-containing protein</fullName>
    </submittedName>
</protein>
<dbReference type="InterPro" id="IPR017896">
    <property type="entry name" value="4Fe4S_Fe-S-bd"/>
</dbReference>
<dbReference type="RefSeq" id="WP_122014255.1">
    <property type="nucleotide sequence ID" value="NZ_CP033169.1"/>
</dbReference>
<evidence type="ECO:0000256" key="6">
    <source>
        <dbReference type="ARBA" id="ARBA00023014"/>
    </source>
</evidence>
<evidence type="ECO:0000256" key="4">
    <source>
        <dbReference type="ARBA" id="ARBA00022982"/>
    </source>
</evidence>
<evidence type="ECO:0000256" key="1">
    <source>
        <dbReference type="ARBA" id="ARBA00022448"/>
    </source>
</evidence>
<dbReference type="Gene3D" id="3.30.70.20">
    <property type="match status" value="2"/>
</dbReference>
<evidence type="ECO:0000256" key="5">
    <source>
        <dbReference type="ARBA" id="ARBA00023004"/>
    </source>
</evidence>
<keyword evidence="4" id="KW-0249">Electron transport</keyword>
<keyword evidence="1" id="KW-0813">Transport</keyword>
<dbReference type="InterPro" id="IPR017900">
    <property type="entry name" value="4Fe4S_Fe_S_CS"/>
</dbReference>
<sequence length="159" mass="17291">MGKILTISPDKCIGCRSCELICSFSKIQAFNPKSARISVLAFDDVAVSVPVMCMQCDEPSCMKVCPVSAIAKIPDGTVLIDDKKCIGCKMCISACPLGNISYSFQERKIVKCNLCDGEPKCAEFCPSGAIQFKEATPANLARKKMIAERFKELFGEVTE</sequence>
<dbReference type="PANTHER" id="PTHR42859:SF10">
    <property type="entry name" value="DIMETHYLSULFOXIDE REDUCTASE CHAIN B"/>
    <property type="match status" value="1"/>
</dbReference>
<dbReference type="SUPFAM" id="SSF54862">
    <property type="entry name" value="4Fe-4S ferredoxins"/>
    <property type="match status" value="1"/>
</dbReference>
<evidence type="ECO:0000256" key="3">
    <source>
        <dbReference type="ARBA" id="ARBA00022723"/>
    </source>
</evidence>
<dbReference type="PROSITE" id="PS00198">
    <property type="entry name" value="4FE4S_FER_1"/>
    <property type="match status" value="1"/>
</dbReference>
<keyword evidence="9" id="KW-1185">Reference proteome</keyword>
<keyword evidence="2" id="KW-0004">4Fe-4S</keyword>
<gene>
    <name evidence="8" type="ORF">D2962_04485</name>
</gene>
<dbReference type="EMBL" id="CP033169">
    <property type="protein sequence ID" value="AYO29958.1"/>
    <property type="molecule type" value="Genomic_DNA"/>
</dbReference>
<dbReference type="GO" id="GO:0046872">
    <property type="term" value="F:metal ion binding"/>
    <property type="evidence" value="ECO:0007669"/>
    <property type="project" value="UniProtKB-KW"/>
</dbReference>
<organism evidence="8 9">
    <name type="scientific">Biomaibacter acetigenes</name>
    <dbReference type="NCBI Taxonomy" id="2316383"/>
    <lineage>
        <taxon>Bacteria</taxon>
        <taxon>Bacillati</taxon>
        <taxon>Bacillota</taxon>
        <taxon>Clostridia</taxon>
        <taxon>Thermosediminibacterales</taxon>
        <taxon>Tepidanaerobacteraceae</taxon>
        <taxon>Biomaibacter</taxon>
    </lineage>
</organism>
<proteinExistence type="predicted"/>
<keyword evidence="6" id="KW-0411">Iron-sulfur</keyword>
<dbReference type="PANTHER" id="PTHR42859">
    <property type="entry name" value="OXIDOREDUCTASE"/>
    <property type="match status" value="1"/>
</dbReference>
<dbReference type="PROSITE" id="PS51379">
    <property type="entry name" value="4FE4S_FER_2"/>
    <property type="match status" value="4"/>
</dbReference>
<name>A0A3G2R4B5_9FIRM</name>
<evidence type="ECO:0000313" key="9">
    <source>
        <dbReference type="Proteomes" id="UP000280960"/>
    </source>
</evidence>
<dbReference type="Pfam" id="PF13247">
    <property type="entry name" value="Fer4_11"/>
    <property type="match status" value="1"/>
</dbReference>
<evidence type="ECO:0000313" key="8">
    <source>
        <dbReference type="EMBL" id="AYO29958.1"/>
    </source>
</evidence>
<accession>A0A3G2R4B5</accession>